<evidence type="ECO:0008006" key="2">
    <source>
        <dbReference type="Google" id="ProtNLM"/>
    </source>
</evidence>
<dbReference type="PROSITE" id="PS51257">
    <property type="entry name" value="PROKAR_LIPOPROTEIN"/>
    <property type="match status" value="1"/>
</dbReference>
<dbReference type="EMBL" id="AJWY01001328">
    <property type="protein sequence ID" value="EKC79946.1"/>
    <property type="molecule type" value="Genomic_DNA"/>
</dbReference>
<dbReference type="AlphaFoldDB" id="K1V7J8"/>
<feature type="non-terminal residue" evidence="1">
    <location>
        <position position="61"/>
    </location>
</feature>
<evidence type="ECO:0000313" key="1">
    <source>
        <dbReference type="EMBL" id="EKC79946.1"/>
    </source>
</evidence>
<comment type="caution">
    <text evidence="1">The sequence shown here is derived from an EMBL/GenBank/DDBJ whole genome shotgun (WGS) entry which is preliminary data.</text>
</comment>
<accession>K1V7J8</accession>
<organism evidence="1">
    <name type="scientific">human gut metagenome</name>
    <dbReference type="NCBI Taxonomy" id="408170"/>
    <lineage>
        <taxon>unclassified sequences</taxon>
        <taxon>metagenomes</taxon>
        <taxon>organismal metagenomes</taxon>
    </lineage>
</organism>
<proteinExistence type="predicted"/>
<reference evidence="1" key="1">
    <citation type="journal article" date="2013" name="Environ. Microbiol.">
        <title>Microbiota from the distal guts of lean and obese adolescents exhibit partial functional redundancy besides clear differences in community structure.</title>
        <authorList>
            <person name="Ferrer M."/>
            <person name="Ruiz A."/>
            <person name="Lanza F."/>
            <person name="Haange S.B."/>
            <person name="Oberbach A."/>
            <person name="Till H."/>
            <person name="Bargiela R."/>
            <person name="Campoy C."/>
            <person name="Segura M.T."/>
            <person name="Richter M."/>
            <person name="von Bergen M."/>
            <person name="Seifert J."/>
            <person name="Suarez A."/>
        </authorList>
    </citation>
    <scope>NUCLEOTIDE SEQUENCE</scope>
</reference>
<name>K1V7J8_9ZZZZ</name>
<sequence length="61" mass="6859">MKKYIYHLLAATLLVFFVGCSEDDGPTVAPSVVGEWHLTTWNGETPTDFDIYMELKSDGTF</sequence>
<protein>
    <recommendedName>
        <fullName evidence="2">Lipocalin-like domain-containing protein</fullName>
    </recommendedName>
</protein>
<gene>
    <name evidence="1" type="ORF">LEA_01904</name>
</gene>